<gene>
    <name evidence="3" type="ORF">WPS_11140</name>
</gene>
<organism evidence="3 4">
    <name type="scientific">Vulcanimicrobium alpinum</name>
    <dbReference type="NCBI Taxonomy" id="3016050"/>
    <lineage>
        <taxon>Bacteria</taxon>
        <taxon>Bacillati</taxon>
        <taxon>Vulcanimicrobiota</taxon>
        <taxon>Vulcanimicrobiia</taxon>
        <taxon>Vulcanimicrobiales</taxon>
        <taxon>Vulcanimicrobiaceae</taxon>
        <taxon>Vulcanimicrobium</taxon>
    </lineage>
</organism>
<reference evidence="3 4" key="1">
    <citation type="journal article" date="2022" name="ISME Commun">
        <title>Vulcanimicrobium alpinus gen. nov. sp. nov., the first cultivated representative of the candidate phylum 'Eremiobacterota', is a metabolically versatile aerobic anoxygenic phototroph.</title>
        <authorList>
            <person name="Yabe S."/>
            <person name="Muto K."/>
            <person name="Abe K."/>
            <person name="Yokota A."/>
            <person name="Staudigel H."/>
            <person name="Tebo B.M."/>
        </authorList>
    </citation>
    <scope>NUCLEOTIDE SEQUENCE [LARGE SCALE GENOMIC DNA]</scope>
    <source>
        <strain evidence="3 4">WC8-2</strain>
    </source>
</reference>
<evidence type="ECO:0000313" key="4">
    <source>
        <dbReference type="Proteomes" id="UP001317532"/>
    </source>
</evidence>
<accession>A0AAN1XUR0</accession>
<dbReference type="Proteomes" id="UP001317532">
    <property type="component" value="Chromosome"/>
</dbReference>
<keyword evidence="4" id="KW-1185">Reference proteome</keyword>
<protein>
    <recommendedName>
        <fullName evidence="5">Xanthine dehydrogenase</fullName>
    </recommendedName>
</protein>
<dbReference type="AlphaFoldDB" id="A0AAN1XUR0"/>
<dbReference type="KEGG" id="vab:WPS_11140"/>
<dbReference type="PANTHER" id="PTHR30388">
    <property type="entry name" value="ALDEHYDE OXIDOREDUCTASE MOLYBDENUM COFACTOR ASSEMBLY PROTEIN"/>
    <property type="match status" value="1"/>
</dbReference>
<proteinExistence type="predicted"/>
<dbReference type="Pfam" id="PF02625">
    <property type="entry name" value="XdhC_CoxI"/>
    <property type="match status" value="1"/>
</dbReference>
<dbReference type="InterPro" id="IPR052698">
    <property type="entry name" value="MoCofactor_Util/Proc"/>
</dbReference>
<evidence type="ECO:0000259" key="1">
    <source>
        <dbReference type="Pfam" id="PF02625"/>
    </source>
</evidence>
<feature type="domain" description="XdhC- CoxI" evidence="1">
    <location>
        <begin position="20"/>
        <end position="65"/>
    </location>
</feature>
<evidence type="ECO:0000313" key="3">
    <source>
        <dbReference type="EMBL" id="BDE05838.1"/>
    </source>
</evidence>
<dbReference type="EMBL" id="AP025523">
    <property type="protein sequence ID" value="BDE05838.1"/>
    <property type="molecule type" value="Genomic_DNA"/>
</dbReference>
<evidence type="ECO:0000259" key="2">
    <source>
        <dbReference type="Pfam" id="PF13478"/>
    </source>
</evidence>
<dbReference type="InterPro" id="IPR003777">
    <property type="entry name" value="XdhC_CoxI"/>
</dbReference>
<dbReference type="Pfam" id="PF13478">
    <property type="entry name" value="XdhC_C"/>
    <property type="match status" value="1"/>
</dbReference>
<dbReference type="Gene3D" id="3.40.50.720">
    <property type="entry name" value="NAD(P)-binding Rossmann-like Domain"/>
    <property type="match status" value="1"/>
</dbReference>
<name>A0AAN1XUR0_UNVUL</name>
<dbReference type="PANTHER" id="PTHR30388:SF4">
    <property type="entry name" value="MOLYBDENUM COFACTOR INSERTION CHAPERONE PAOD"/>
    <property type="match status" value="1"/>
</dbReference>
<feature type="domain" description="XdhC Rossmann" evidence="2">
    <location>
        <begin position="88"/>
        <end position="230"/>
    </location>
</feature>
<sequence>MRAALHGDVPVALVTRLDGAHAGAKLLVFEDEIAGDLGSEGLNVAAAGEARALLAVGKTALRTFGEDGEPVGVEVRLFIAAYAPKPAMYVFGAIDFSRAVARVGKYLGYAVTVVDARPIFATKARIPDADDVVVAWPDEWLANAKVDPRTALIVLTHDVKFDIPLLQVALRTDAGYIGAMGSRRTHAARIDELRRAGTGDADLARISAPIGLDIGARTPEETAISIAAEIIALREGRRGGRLADGTLPVHNARTTVAS</sequence>
<dbReference type="InterPro" id="IPR027051">
    <property type="entry name" value="XdhC_Rossmann_dom"/>
</dbReference>
<evidence type="ECO:0008006" key="5">
    <source>
        <dbReference type="Google" id="ProtNLM"/>
    </source>
</evidence>